<evidence type="ECO:0000313" key="1">
    <source>
        <dbReference type="EMBL" id="JAA79013.1"/>
    </source>
</evidence>
<reference evidence="1" key="2">
    <citation type="submission" date="2013-05" db="EMBL/GenBank/DDBJ databases">
        <authorList>
            <person name="Carter J.-M."/>
            <person name="Baker S.C."/>
            <person name="Pink R."/>
            <person name="Carter D.R.F."/>
            <person name="Collins A."/>
            <person name="Tomlin J."/>
            <person name="Gibbs M."/>
            <person name="Breuker C.J."/>
        </authorList>
    </citation>
    <scope>NUCLEOTIDE SEQUENCE</scope>
    <source>
        <tissue evidence="1">Ovary</tissue>
    </source>
</reference>
<sequence>MIRRYLSISLIAVCENGHKFLKFLYPEVSNFTSQIPITNRSYDINIKDYLKSFYLPTYFLFSLMNEYRGI</sequence>
<organism evidence="1">
    <name type="scientific">Pararge aegeria</name>
    <name type="common">speckled wood butterfly</name>
    <dbReference type="NCBI Taxonomy" id="116150"/>
    <lineage>
        <taxon>Eukaryota</taxon>
        <taxon>Metazoa</taxon>
        <taxon>Ecdysozoa</taxon>
        <taxon>Arthropoda</taxon>
        <taxon>Hexapoda</taxon>
        <taxon>Insecta</taxon>
        <taxon>Pterygota</taxon>
        <taxon>Neoptera</taxon>
        <taxon>Endopterygota</taxon>
        <taxon>Lepidoptera</taxon>
        <taxon>Glossata</taxon>
        <taxon>Ditrysia</taxon>
        <taxon>Papilionoidea</taxon>
        <taxon>Nymphalidae</taxon>
        <taxon>Satyrinae</taxon>
        <taxon>Satyrini</taxon>
        <taxon>Parargina</taxon>
        <taxon>Pararge</taxon>
    </lineage>
</organism>
<name>S4NTT7_9NEOP</name>
<dbReference type="AlphaFoldDB" id="S4NTT7"/>
<protein>
    <submittedName>
        <fullName evidence="1">Uncharacterized protein</fullName>
    </submittedName>
</protein>
<proteinExistence type="predicted"/>
<reference evidence="1" key="1">
    <citation type="journal article" date="2013" name="BMC Genomics">
        <title>Unscrambling butterfly oogenesis.</title>
        <authorList>
            <person name="Carter J.M."/>
            <person name="Baker S.C."/>
            <person name="Pink R."/>
            <person name="Carter D.R."/>
            <person name="Collins A."/>
            <person name="Tomlin J."/>
            <person name="Gibbs M."/>
            <person name="Breuker C.J."/>
        </authorList>
    </citation>
    <scope>NUCLEOTIDE SEQUENCE</scope>
    <source>
        <tissue evidence="1">Ovary</tissue>
    </source>
</reference>
<accession>S4NTT7</accession>
<dbReference type="EMBL" id="GAIX01013547">
    <property type="protein sequence ID" value="JAA79013.1"/>
    <property type="molecule type" value="Transcribed_RNA"/>
</dbReference>